<keyword evidence="3" id="KW-1185">Reference proteome</keyword>
<proteinExistence type="predicted"/>
<keyword evidence="1" id="KW-1133">Transmembrane helix</keyword>
<feature type="transmembrane region" description="Helical" evidence="1">
    <location>
        <begin position="24"/>
        <end position="42"/>
    </location>
</feature>
<evidence type="ECO:0000313" key="3">
    <source>
        <dbReference type="Proteomes" id="UP000067738"/>
    </source>
</evidence>
<keyword evidence="1" id="KW-0472">Membrane</keyword>
<gene>
    <name evidence="2" type="ORF">sm9_1259</name>
</gene>
<reference evidence="2 3" key="1">
    <citation type="submission" date="2015-04" db="EMBL/GenBank/DDBJ databases">
        <title>The complete genome sequence of the rumen methanogen Methanobrevibacter millerae SM9.</title>
        <authorList>
            <person name="Leahy S.C."/>
            <person name="Kelly W.J."/>
            <person name="Pacheco D.M."/>
            <person name="Li D."/>
            <person name="Altermann E."/>
            <person name="Attwood G.T."/>
        </authorList>
    </citation>
    <scope>NUCLEOTIDE SEQUENCE [LARGE SCALE GENOMIC DNA]</scope>
    <source>
        <strain evidence="2 3">SM9</strain>
    </source>
</reference>
<evidence type="ECO:0000313" key="2">
    <source>
        <dbReference type="EMBL" id="ALT69040.1"/>
    </source>
</evidence>
<organism evidence="2 3">
    <name type="scientific">Methanobrevibacter millerae</name>
    <dbReference type="NCBI Taxonomy" id="230361"/>
    <lineage>
        <taxon>Archaea</taxon>
        <taxon>Methanobacteriati</taxon>
        <taxon>Methanobacteriota</taxon>
        <taxon>Methanomada group</taxon>
        <taxon>Methanobacteria</taxon>
        <taxon>Methanobacteriales</taxon>
        <taxon>Methanobacteriaceae</taxon>
        <taxon>Methanobrevibacter</taxon>
    </lineage>
</organism>
<dbReference type="Proteomes" id="UP000067738">
    <property type="component" value="Chromosome"/>
</dbReference>
<dbReference type="EMBL" id="CP011266">
    <property type="protein sequence ID" value="ALT69040.1"/>
    <property type="molecule type" value="Genomic_DNA"/>
</dbReference>
<accession>A0A0U3E7U7</accession>
<keyword evidence="1" id="KW-0812">Transmembrane</keyword>
<dbReference type="KEGG" id="mmil:sm9_1259"/>
<dbReference type="AlphaFoldDB" id="A0A0U3E7U7"/>
<name>A0A0U3E7U7_9EURY</name>
<sequence length="196" mass="22182">MDIICVMSNNLYSNRVKKMDKRDYIIIGLLVVIIAMLAYGVYNSYVDSQPETFDLGDFKVAGPAGSHYHKGINDTIFYLGENESMPVFEIGEMQNFSANDFKEMIDVYNKGEISKTEIIKSFNEGIGSDVSMKALDFNVGDFRGEPEVSILCQNPYDGTKTMLMHMVLHNNDKTYLVLEFMDNPVSTSMYNSLILK</sequence>
<protein>
    <submittedName>
        <fullName evidence="2">Uncharacterized protein</fullName>
    </submittedName>
</protein>
<evidence type="ECO:0000256" key="1">
    <source>
        <dbReference type="SAM" id="Phobius"/>
    </source>
</evidence>
<dbReference type="PATRIC" id="fig|230361.4.peg.1303"/>